<feature type="region of interest" description="Disordered" evidence="1">
    <location>
        <begin position="17"/>
        <end position="143"/>
    </location>
</feature>
<proteinExistence type="predicted"/>
<evidence type="ECO:0000313" key="2">
    <source>
        <dbReference type="EMBL" id="KAE9293115.1"/>
    </source>
</evidence>
<reference evidence="2 3" key="1">
    <citation type="submission" date="2018-08" db="EMBL/GenBank/DDBJ databases">
        <title>Genomic investigation of the strawberry pathogen Phytophthora fragariae indicates pathogenicity is determined by transcriptional variation in three key races.</title>
        <authorList>
            <person name="Adams T.M."/>
            <person name="Armitage A.D."/>
            <person name="Sobczyk M.K."/>
            <person name="Bates H.J."/>
            <person name="Dunwell J.M."/>
            <person name="Nellist C.F."/>
            <person name="Harrison R.J."/>
        </authorList>
    </citation>
    <scope>NUCLEOTIDE SEQUENCE [LARGE SCALE GENOMIC DNA]</scope>
    <source>
        <strain evidence="2 3">A4</strain>
    </source>
</reference>
<evidence type="ECO:0000256" key="1">
    <source>
        <dbReference type="SAM" id="MobiDB-lite"/>
    </source>
</evidence>
<accession>A0A6A4CPQ1</accession>
<feature type="region of interest" description="Disordered" evidence="1">
    <location>
        <begin position="157"/>
        <end position="179"/>
    </location>
</feature>
<protein>
    <submittedName>
        <fullName evidence="2">Uncharacterized protein</fullName>
    </submittedName>
</protein>
<feature type="compositionally biased region" description="Basic and acidic residues" evidence="1">
    <location>
        <begin position="128"/>
        <end position="138"/>
    </location>
</feature>
<dbReference type="Proteomes" id="UP000437068">
    <property type="component" value="Unassembled WGS sequence"/>
</dbReference>
<name>A0A6A4CPQ1_9STRA</name>
<dbReference type="EMBL" id="QXGE01001401">
    <property type="protein sequence ID" value="KAE9293115.1"/>
    <property type="molecule type" value="Genomic_DNA"/>
</dbReference>
<feature type="compositionally biased region" description="Polar residues" evidence="1">
    <location>
        <begin position="158"/>
        <end position="167"/>
    </location>
</feature>
<dbReference type="AlphaFoldDB" id="A0A6A4CPQ1"/>
<sequence>MDGVNALTIADILNPAPTMTDLLNPEPSSVEPEVPSSVGECDRAARDGEDAEHKENDPGDLSGDFDFNDDEGLQMTGVAKAVPASPAQPTIGNPSLAKLRLSSSDNRPTPRTQAAELRSLRTTSQRAESLHHGTRDHASTTSRYHVLLGSSRVKTAGVGTSRSSFAIRSSKLIQPKKHT</sequence>
<evidence type="ECO:0000313" key="3">
    <source>
        <dbReference type="Proteomes" id="UP000437068"/>
    </source>
</evidence>
<feature type="compositionally biased region" description="Basic and acidic residues" evidence="1">
    <location>
        <begin position="40"/>
        <end position="57"/>
    </location>
</feature>
<organism evidence="2 3">
    <name type="scientific">Phytophthora fragariae</name>
    <dbReference type="NCBI Taxonomy" id="53985"/>
    <lineage>
        <taxon>Eukaryota</taxon>
        <taxon>Sar</taxon>
        <taxon>Stramenopiles</taxon>
        <taxon>Oomycota</taxon>
        <taxon>Peronosporomycetes</taxon>
        <taxon>Peronosporales</taxon>
        <taxon>Peronosporaceae</taxon>
        <taxon>Phytophthora</taxon>
    </lineage>
</organism>
<feature type="compositionally biased region" description="Low complexity" evidence="1">
    <location>
        <begin position="25"/>
        <end position="38"/>
    </location>
</feature>
<feature type="compositionally biased region" description="Polar residues" evidence="1">
    <location>
        <begin position="101"/>
        <end position="112"/>
    </location>
</feature>
<comment type="caution">
    <text evidence="2">The sequence shown here is derived from an EMBL/GenBank/DDBJ whole genome shotgun (WGS) entry which is preliminary data.</text>
</comment>
<gene>
    <name evidence="2" type="ORF">PF001_g18408</name>
</gene>